<dbReference type="PROSITE" id="PS00041">
    <property type="entry name" value="HTH_ARAC_FAMILY_1"/>
    <property type="match status" value="1"/>
</dbReference>
<keyword evidence="3" id="KW-0804">Transcription</keyword>
<dbReference type="SUPFAM" id="SSF51215">
    <property type="entry name" value="Regulatory protein AraC"/>
    <property type="match status" value="1"/>
</dbReference>
<dbReference type="PANTHER" id="PTHR43280:SF28">
    <property type="entry name" value="HTH-TYPE TRANSCRIPTIONAL ACTIVATOR RHAS"/>
    <property type="match status" value="1"/>
</dbReference>
<protein>
    <submittedName>
        <fullName evidence="5">AraC family transcriptional regulator</fullName>
    </submittedName>
</protein>
<accession>A0A414KF81</accession>
<dbReference type="Gene3D" id="2.60.120.10">
    <property type="entry name" value="Jelly Rolls"/>
    <property type="match status" value="1"/>
</dbReference>
<gene>
    <name evidence="5" type="ORF">DW723_09770</name>
</gene>
<dbReference type="InterPro" id="IPR020449">
    <property type="entry name" value="Tscrpt_reg_AraC-type_HTH"/>
</dbReference>
<evidence type="ECO:0000256" key="1">
    <source>
        <dbReference type="ARBA" id="ARBA00023015"/>
    </source>
</evidence>
<dbReference type="InterPro" id="IPR009057">
    <property type="entry name" value="Homeodomain-like_sf"/>
</dbReference>
<sequence>MHDLDRNEDRLRGTYDFPFEFHHIDHNHPRYVMSYHWHVEYEIIRILDGSLTVTLDEKSFTATAGDIIFVHSGILHSGIPEDCVYQCIVFDGNTFLKNNSVCAGYMQKIIHQEILIYHHFTPKYVDICATVNSLFDALWKKPSGYELSVLGQFYHFFGLIFGNHYYLESVTRARRDYKRILQLKQVLDFIEHNYASPLTLQQLSASVSMSPKYFCRFFSEMTHQTPMDYLNHQRIEQACYQLSTTDDSITEIAYRNGFNDLSYFIRTFKKYKGITPGNIKKHSIEKRALKTHTCANLQSSFFIITFKTVVLQYLIQYR</sequence>
<dbReference type="Pfam" id="PF02311">
    <property type="entry name" value="AraC_binding"/>
    <property type="match status" value="1"/>
</dbReference>
<evidence type="ECO:0000256" key="2">
    <source>
        <dbReference type="ARBA" id="ARBA00023125"/>
    </source>
</evidence>
<dbReference type="GO" id="GO:0043565">
    <property type="term" value="F:sequence-specific DNA binding"/>
    <property type="evidence" value="ECO:0007669"/>
    <property type="project" value="InterPro"/>
</dbReference>
<evidence type="ECO:0000256" key="3">
    <source>
        <dbReference type="ARBA" id="ARBA00023163"/>
    </source>
</evidence>
<dbReference type="GO" id="GO:0003700">
    <property type="term" value="F:DNA-binding transcription factor activity"/>
    <property type="evidence" value="ECO:0007669"/>
    <property type="project" value="InterPro"/>
</dbReference>
<evidence type="ECO:0000313" key="6">
    <source>
        <dbReference type="Proteomes" id="UP000283928"/>
    </source>
</evidence>
<evidence type="ECO:0000259" key="4">
    <source>
        <dbReference type="PROSITE" id="PS01124"/>
    </source>
</evidence>
<dbReference type="EMBL" id="QSKO01000012">
    <property type="protein sequence ID" value="RHE74809.1"/>
    <property type="molecule type" value="Genomic_DNA"/>
</dbReference>
<keyword evidence="2" id="KW-0238">DNA-binding</keyword>
<dbReference type="PRINTS" id="PR00032">
    <property type="entry name" value="HTHARAC"/>
</dbReference>
<dbReference type="PANTHER" id="PTHR43280">
    <property type="entry name" value="ARAC-FAMILY TRANSCRIPTIONAL REGULATOR"/>
    <property type="match status" value="1"/>
</dbReference>
<evidence type="ECO:0000313" key="5">
    <source>
        <dbReference type="EMBL" id="RHE74809.1"/>
    </source>
</evidence>
<dbReference type="InterPro" id="IPR018060">
    <property type="entry name" value="HTH_AraC"/>
</dbReference>
<dbReference type="InterPro" id="IPR014710">
    <property type="entry name" value="RmlC-like_jellyroll"/>
</dbReference>
<organism evidence="5 6">
    <name type="scientific">Blautia obeum</name>
    <dbReference type="NCBI Taxonomy" id="40520"/>
    <lineage>
        <taxon>Bacteria</taxon>
        <taxon>Bacillati</taxon>
        <taxon>Bacillota</taxon>
        <taxon>Clostridia</taxon>
        <taxon>Lachnospirales</taxon>
        <taxon>Lachnospiraceae</taxon>
        <taxon>Blautia</taxon>
    </lineage>
</organism>
<dbReference type="InterPro" id="IPR018062">
    <property type="entry name" value="HTH_AraC-typ_CS"/>
</dbReference>
<comment type="caution">
    <text evidence="5">The sequence shown here is derived from an EMBL/GenBank/DDBJ whole genome shotgun (WGS) entry which is preliminary data.</text>
</comment>
<name>A0A414KF81_9FIRM</name>
<dbReference type="InterPro" id="IPR003313">
    <property type="entry name" value="AraC-bd"/>
</dbReference>
<reference evidence="5 6" key="1">
    <citation type="submission" date="2018-08" db="EMBL/GenBank/DDBJ databases">
        <title>A genome reference for cultivated species of the human gut microbiota.</title>
        <authorList>
            <person name="Zou Y."/>
            <person name="Xue W."/>
            <person name="Luo G."/>
        </authorList>
    </citation>
    <scope>NUCLEOTIDE SEQUENCE [LARGE SCALE GENOMIC DNA]</scope>
    <source>
        <strain evidence="5 6">AM27-32LB</strain>
    </source>
</reference>
<dbReference type="Proteomes" id="UP000283928">
    <property type="component" value="Unassembled WGS sequence"/>
</dbReference>
<dbReference type="PROSITE" id="PS01124">
    <property type="entry name" value="HTH_ARAC_FAMILY_2"/>
    <property type="match status" value="1"/>
</dbReference>
<dbReference type="InterPro" id="IPR037923">
    <property type="entry name" value="HTH-like"/>
</dbReference>
<feature type="domain" description="HTH araC/xylS-type" evidence="4">
    <location>
        <begin position="184"/>
        <end position="282"/>
    </location>
</feature>
<dbReference type="SUPFAM" id="SSF46689">
    <property type="entry name" value="Homeodomain-like"/>
    <property type="match status" value="2"/>
</dbReference>
<proteinExistence type="predicted"/>
<dbReference type="SMART" id="SM00342">
    <property type="entry name" value="HTH_ARAC"/>
    <property type="match status" value="1"/>
</dbReference>
<keyword evidence="1" id="KW-0805">Transcription regulation</keyword>
<dbReference type="Gene3D" id="1.10.10.60">
    <property type="entry name" value="Homeodomain-like"/>
    <property type="match status" value="2"/>
</dbReference>
<dbReference type="AlphaFoldDB" id="A0A414KF81"/>
<dbReference type="Pfam" id="PF12833">
    <property type="entry name" value="HTH_18"/>
    <property type="match status" value="1"/>
</dbReference>